<proteinExistence type="inferred from homology"/>
<evidence type="ECO:0000256" key="3">
    <source>
        <dbReference type="ARBA" id="ARBA00022643"/>
    </source>
</evidence>
<feature type="binding site" evidence="7">
    <location>
        <begin position="111"/>
        <end position="113"/>
    </location>
    <ligand>
        <name>FMN</name>
        <dbReference type="ChEBI" id="CHEBI:58210"/>
    </ligand>
</feature>
<dbReference type="SUPFAM" id="SSF51395">
    <property type="entry name" value="FMN-linked oxidoreductases"/>
    <property type="match status" value="1"/>
</dbReference>
<feature type="binding site" evidence="7">
    <location>
        <position position="162"/>
    </location>
    <ligand>
        <name>FMN</name>
        <dbReference type="ChEBI" id="CHEBI:58210"/>
    </ligand>
</feature>
<evidence type="ECO:0000259" key="8">
    <source>
        <dbReference type="PROSITE" id="PS51349"/>
    </source>
</evidence>
<dbReference type="FunFam" id="3.20.20.70:FF:000132">
    <property type="entry name" value="FMN dependent dehydrogenase"/>
    <property type="match status" value="1"/>
</dbReference>
<evidence type="ECO:0000256" key="4">
    <source>
        <dbReference type="ARBA" id="ARBA00023002"/>
    </source>
</evidence>
<keyword evidence="2 7" id="KW-0285">Flavoprotein</keyword>
<feature type="domain" description="FMN hydroxy acid dehydrogenase" evidence="8">
    <location>
        <begin position="31"/>
        <end position="404"/>
    </location>
</feature>
<dbReference type="InterPro" id="IPR008259">
    <property type="entry name" value="FMN_hydac_DH_AS"/>
</dbReference>
<dbReference type="OrthoDB" id="25826at2759"/>
<dbReference type="PIRSF" id="PIRSF000138">
    <property type="entry name" value="Al-hdrx_acd_dh"/>
    <property type="match status" value="1"/>
</dbReference>
<protein>
    <submittedName>
        <fullName evidence="9">Oxidoreductase</fullName>
    </submittedName>
</protein>
<evidence type="ECO:0000313" key="10">
    <source>
        <dbReference type="Proteomes" id="UP000019487"/>
    </source>
</evidence>
<dbReference type="GO" id="GO:0010181">
    <property type="term" value="F:FMN binding"/>
    <property type="evidence" value="ECO:0007669"/>
    <property type="project" value="InterPro"/>
</dbReference>
<evidence type="ECO:0000256" key="6">
    <source>
        <dbReference type="PIRSR" id="PIRSR000138-1"/>
    </source>
</evidence>
<dbReference type="Proteomes" id="UP000019487">
    <property type="component" value="Unassembled WGS sequence"/>
</dbReference>
<dbReference type="CDD" id="cd03332">
    <property type="entry name" value="LMO_FMN"/>
    <property type="match status" value="1"/>
</dbReference>
<dbReference type="InterPro" id="IPR013785">
    <property type="entry name" value="Aldolase_TIM"/>
</dbReference>
<comment type="caution">
    <text evidence="9">The sequence shown here is derived from an EMBL/GenBank/DDBJ whole genome shotgun (WGS) entry which is preliminary data.</text>
</comment>
<evidence type="ECO:0000256" key="7">
    <source>
        <dbReference type="PIRSR" id="PIRSR000138-2"/>
    </source>
</evidence>
<feature type="binding site" evidence="7">
    <location>
        <position position="300"/>
    </location>
    <ligand>
        <name>glyoxylate</name>
        <dbReference type="ChEBI" id="CHEBI:36655"/>
    </ligand>
</feature>
<evidence type="ECO:0000256" key="2">
    <source>
        <dbReference type="ARBA" id="ARBA00022630"/>
    </source>
</evidence>
<feature type="binding site" evidence="7">
    <location>
        <position position="57"/>
    </location>
    <ligand>
        <name>glyoxylate</name>
        <dbReference type="ChEBI" id="CHEBI:36655"/>
    </ligand>
</feature>
<feature type="active site" description="Proton acceptor" evidence="6">
    <location>
        <position position="300"/>
    </location>
</feature>
<feature type="binding site" evidence="7">
    <location>
        <position position="298"/>
    </location>
    <ligand>
        <name>FMN</name>
        <dbReference type="ChEBI" id="CHEBI:58210"/>
    </ligand>
</feature>
<comment type="similarity">
    <text evidence="5">Belongs to the FMN-dependent alpha-hydroxy acid dehydrogenase family.</text>
</comment>
<feature type="binding site" evidence="7">
    <location>
        <position position="199"/>
    </location>
    <ligand>
        <name>glyoxylate</name>
        <dbReference type="ChEBI" id="CHEBI:36655"/>
    </ligand>
</feature>
<feature type="binding site" evidence="7">
    <location>
        <position position="190"/>
    </location>
    <ligand>
        <name>FMN</name>
        <dbReference type="ChEBI" id="CHEBI:58210"/>
    </ligand>
</feature>
<accession>W9CBN0</accession>
<sequence>MKPLLGTIDKKPISYGFYQLEIYAAGLLSGTKPLVTTDPNKLEAQARQNLEPKYFNYLAGGAGEGSTVEANRLAFKQWKMIPRMLRDVTTEKDLSINLFGDSYPHPIMMAPIGVQGIFHPDKETGVAEVCEELGVPFILSTAATSTIEEVAEANRKGNRFFQLYWPNSNDLTQSLLKRAQENGYKVLVVTLDTITLAWRPADLDAAYIPFISGTGNQIGFSDPVFRARFLEKSGLTPEDKVFEASLEWLSSIYGRSHTWEEIALLREVWKGPIVLKGIQSVEDAQFAVQAGCDGIIVSNHGGRQLDGAIGSLEVLPEIVDAVGSKLEVLFDSGVKTGVDIIKALCLGAKAVLVGRPVMYGLAIGGKMGAKNVLQGLLADLDQSMSLAGIKNIQACCRLHDSSTR</sequence>
<dbReference type="PROSITE" id="PS00557">
    <property type="entry name" value="FMN_HYDROXY_ACID_DH_1"/>
    <property type="match status" value="1"/>
</dbReference>
<feature type="binding site" evidence="7">
    <location>
        <begin position="354"/>
        <end position="355"/>
    </location>
    <ligand>
        <name>FMN</name>
        <dbReference type="ChEBI" id="CHEBI:58210"/>
    </ligand>
</feature>
<dbReference type="InterPro" id="IPR012133">
    <property type="entry name" value="Alpha-hydoxy_acid_DH_FMN"/>
</dbReference>
<evidence type="ECO:0000256" key="5">
    <source>
        <dbReference type="ARBA" id="ARBA00024042"/>
    </source>
</evidence>
<feature type="binding site" evidence="7">
    <location>
        <position position="140"/>
    </location>
    <ligand>
        <name>FMN</name>
        <dbReference type="ChEBI" id="CHEBI:58210"/>
    </ligand>
</feature>
<evidence type="ECO:0000256" key="1">
    <source>
        <dbReference type="ARBA" id="ARBA00001917"/>
    </source>
</evidence>
<feature type="binding site" evidence="7">
    <location>
        <position position="164"/>
    </location>
    <ligand>
        <name>glyoxylate</name>
        <dbReference type="ChEBI" id="CHEBI:36655"/>
    </ligand>
</feature>
<reference evidence="9 10" key="1">
    <citation type="journal article" date="2014" name="Genome Announc.">
        <title>Draft genome sequence of Sclerotinia borealis, a psychrophilic plant pathogenic fungus.</title>
        <authorList>
            <person name="Mardanov A.V."/>
            <person name="Beletsky A.V."/>
            <person name="Kadnikov V.V."/>
            <person name="Ignatov A.N."/>
            <person name="Ravin N.V."/>
        </authorList>
    </citation>
    <scope>NUCLEOTIDE SEQUENCE [LARGE SCALE GENOMIC DNA]</scope>
    <source>
        <strain evidence="10">F-4157</strain>
    </source>
</reference>
<dbReference type="EMBL" id="AYSA01000403">
    <property type="protein sequence ID" value="ESZ92254.1"/>
    <property type="molecule type" value="Genomic_DNA"/>
</dbReference>
<keyword evidence="3 7" id="KW-0288">FMN</keyword>
<dbReference type="HOGENOM" id="CLU_020639_0_1_1"/>
<dbReference type="InterPro" id="IPR000262">
    <property type="entry name" value="FMN-dep_DH"/>
</dbReference>
<dbReference type="Pfam" id="PF01070">
    <property type="entry name" value="FMN_dh"/>
    <property type="match status" value="1"/>
</dbReference>
<dbReference type="InterPro" id="IPR037396">
    <property type="entry name" value="FMN_HAD"/>
</dbReference>
<dbReference type="PANTHER" id="PTHR10578">
    <property type="entry name" value="S -2-HYDROXY-ACID OXIDASE-RELATED"/>
    <property type="match status" value="1"/>
</dbReference>
<feature type="binding site" evidence="7">
    <location>
        <position position="303"/>
    </location>
    <ligand>
        <name>glyoxylate</name>
        <dbReference type="ChEBI" id="CHEBI:36655"/>
    </ligand>
</feature>
<dbReference type="Gene3D" id="3.20.20.70">
    <property type="entry name" value="Aldolase class I"/>
    <property type="match status" value="1"/>
</dbReference>
<dbReference type="AlphaFoldDB" id="W9CBN0"/>
<dbReference type="InterPro" id="IPR037350">
    <property type="entry name" value="LMO_FMN"/>
</dbReference>
<evidence type="ECO:0000313" key="9">
    <source>
        <dbReference type="EMBL" id="ESZ92254.1"/>
    </source>
</evidence>
<organism evidence="9 10">
    <name type="scientific">Sclerotinia borealis (strain F-4128)</name>
    <dbReference type="NCBI Taxonomy" id="1432307"/>
    <lineage>
        <taxon>Eukaryota</taxon>
        <taxon>Fungi</taxon>
        <taxon>Dikarya</taxon>
        <taxon>Ascomycota</taxon>
        <taxon>Pezizomycotina</taxon>
        <taxon>Leotiomycetes</taxon>
        <taxon>Helotiales</taxon>
        <taxon>Sclerotiniaceae</taxon>
        <taxon>Sclerotinia</taxon>
    </lineage>
</organism>
<dbReference type="PROSITE" id="PS51349">
    <property type="entry name" value="FMN_HYDROXY_ACID_DH_2"/>
    <property type="match status" value="1"/>
</dbReference>
<dbReference type="GO" id="GO:0016491">
    <property type="term" value="F:oxidoreductase activity"/>
    <property type="evidence" value="ECO:0007669"/>
    <property type="project" value="UniProtKB-KW"/>
</dbReference>
<dbReference type="PANTHER" id="PTHR10578:SF86">
    <property type="entry name" value="DEPENDENT DEHYDROGENASE, PUTATIVE (AFU_ORTHOLOGUE AFUA_6G02720)-RELATED"/>
    <property type="match status" value="1"/>
</dbReference>
<feature type="binding site" evidence="7">
    <location>
        <position position="276"/>
    </location>
    <ligand>
        <name>FMN</name>
        <dbReference type="ChEBI" id="CHEBI:58210"/>
    </ligand>
</feature>
<dbReference type="STRING" id="1432307.W9CBN0"/>
<comment type="cofactor">
    <cofactor evidence="1">
        <name>FMN</name>
        <dbReference type="ChEBI" id="CHEBI:58210"/>
    </cofactor>
</comment>
<name>W9CBN0_SCLBF</name>
<keyword evidence="4" id="KW-0560">Oxidoreductase</keyword>
<keyword evidence="10" id="KW-1185">Reference proteome</keyword>
<gene>
    <name evidence="9" type="ORF">SBOR_7380</name>
</gene>